<evidence type="ECO:0000313" key="2">
    <source>
        <dbReference type="Proteomes" id="UP001163823"/>
    </source>
</evidence>
<dbReference type="Proteomes" id="UP001163823">
    <property type="component" value="Chromosome 12"/>
</dbReference>
<accession>A0AAD7PB05</accession>
<dbReference type="PANTHER" id="PTHR37611:SF4">
    <property type="entry name" value="OS06G0538400 PROTEIN"/>
    <property type="match status" value="1"/>
</dbReference>
<organism evidence="1 2">
    <name type="scientific">Quillaja saponaria</name>
    <name type="common">Soap bark tree</name>
    <dbReference type="NCBI Taxonomy" id="32244"/>
    <lineage>
        <taxon>Eukaryota</taxon>
        <taxon>Viridiplantae</taxon>
        <taxon>Streptophyta</taxon>
        <taxon>Embryophyta</taxon>
        <taxon>Tracheophyta</taxon>
        <taxon>Spermatophyta</taxon>
        <taxon>Magnoliopsida</taxon>
        <taxon>eudicotyledons</taxon>
        <taxon>Gunneridae</taxon>
        <taxon>Pentapetalae</taxon>
        <taxon>rosids</taxon>
        <taxon>fabids</taxon>
        <taxon>Fabales</taxon>
        <taxon>Quillajaceae</taxon>
        <taxon>Quillaja</taxon>
    </lineage>
</organism>
<dbReference type="KEGG" id="qsa:O6P43_029276"/>
<proteinExistence type="predicted"/>
<keyword evidence="2" id="KW-1185">Reference proteome</keyword>
<sequence>MASSVVSESFFKGIEFSEVNNVLLMSLMEETQEDDDQYFGDDHRLVSLIQSLEAEINGPAAELGFINGCDYQMFDLVQVDGRDCSTSLGADDHYGWVDEVNAWNTYGVDHEDLDVTMEYYDGVLFEQNYSDSYLQEYYDSAM</sequence>
<dbReference type="EMBL" id="JARAOO010000012">
    <property type="protein sequence ID" value="KAJ7948851.1"/>
    <property type="molecule type" value="Genomic_DNA"/>
</dbReference>
<protein>
    <submittedName>
        <fullName evidence="1">tRNA wybutosine-synthesizing protein like</fullName>
    </submittedName>
</protein>
<dbReference type="PANTHER" id="PTHR37611">
    <property type="entry name" value="VIRUS-SPECIFIC-SIGNALING-PATHWAY REGULATED PROTEIN-RELATED"/>
    <property type="match status" value="1"/>
</dbReference>
<comment type="caution">
    <text evidence="1">The sequence shown here is derived from an EMBL/GenBank/DDBJ whole genome shotgun (WGS) entry which is preliminary data.</text>
</comment>
<name>A0AAD7PB05_QUISA</name>
<dbReference type="AlphaFoldDB" id="A0AAD7PB05"/>
<reference evidence="1" key="1">
    <citation type="journal article" date="2023" name="Science">
        <title>Elucidation of the pathway for biosynthesis of saponin adjuvants from the soapbark tree.</title>
        <authorList>
            <person name="Reed J."/>
            <person name="Orme A."/>
            <person name="El-Demerdash A."/>
            <person name="Owen C."/>
            <person name="Martin L.B.B."/>
            <person name="Misra R.C."/>
            <person name="Kikuchi S."/>
            <person name="Rejzek M."/>
            <person name="Martin A.C."/>
            <person name="Harkess A."/>
            <person name="Leebens-Mack J."/>
            <person name="Louveau T."/>
            <person name="Stephenson M.J."/>
            <person name="Osbourn A."/>
        </authorList>
    </citation>
    <scope>NUCLEOTIDE SEQUENCE</scope>
    <source>
        <strain evidence="1">S10</strain>
    </source>
</reference>
<gene>
    <name evidence="1" type="ORF">O6P43_029276</name>
</gene>
<evidence type="ECO:0000313" key="1">
    <source>
        <dbReference type="EMBL" id="KAJ7948851.1"/>
    </source>
</evidence>